<evidence type="ECO:0000313" key="1">
    <source>
        <dbReference type="EMBL" id="AEP30535.1"/>
    </source>
</evidence>
<dbReference type="Proteomes" id="UP000009282">
    <property type="component" value="Chromosome"/>
</dbReference>
<sequence>MAGKPARLKHHTKNTDSAIKAMILIKTWSKTPPYFEK</sequence>
<dbReference type="AlphaFoldDB" id="G4QI02"/>
<evidence type="ECO:0000313" key="2">
    <source>
        <dbReference type="Proteomes" id="UP000009282"/>
    </source>
</evidence>
<name>G4QI02_GLANF</name>
<reference evidence="1 2" key="1">
    <citation type="journal article" date="2011" name="J. Bacteriol.">
        <title>Complete genome sequence of seawater bacterium Glaciecola nitratireducens FR1064T.</title>
        <authorList>
            <person name="Bian F."/>
            <person name="Qin Q.L."/>
            <person name="Xie B.B."/>
            <person name="Shu Y.L."/>
            <person name="Zhang X.Y."/>
            <person name="Yu Y."/>
            <person name="Chen B."/>
            <person name="Chen X.L."/>
            <person name="Zhou B.C."/>
            <person name="Zhang Y.Z."/>
        </authorList>
    </citation>
    <scope>NUCLEOTIDE SEQUENCE [LARGE SCALE GENOMIC DNA]</scope>
    <source>
        <strain evidence="2">JCM 12485 / KCTC 12276 / FR1064</strain>
    </source>
</reference>
<protein>
    <submittedName>
        <fullName evidence="1">Uncharacterized protein</fullName>
    </submittedName>
</protein>
<gene>
    <name evidence="1" type="ordered locus">GNIT_2438</name>
</gene>
<proteinExistence type="predicted"/>
<dbReference type="HOGENOM" id="CLU_3344134_0_0_6"/>
<organism evidence="1 2">
    <name type="scientific">Glaciecola nitratireducens (strain JCM 12485 / KCTC 12276 / FR1064)</name>
    <dbReference type="NCBI Taxonomy" id="1085623"/>
    <lineage>
        <taxon>Bacteria</taxon>
        <taxon>Pseudomonadati</taxon>
        <taxon>Pseudomonadota</taxon>
        <taxon>Gammaproteobacteria</taxon>
        <taxon>Alteromonadales</taxon>
        <taxon>Alteromonadaceae</taxon>
        <taxon>Brumicola</taxon>
    </lineage>
</organism>
<dbReference type="EMBL" id="CP003060">
    <property type="protein sequence ID" value="AEP30535.1"/>
    <property type="molecule type" value="Genomic_DNA"/>
</dbReference>
<accession>G4QI02</accession>
<dbReference type="KEGG" id="gni:GNIT_2438"/>
<keyword evidence="2" id="KW-1185">Reference proteome</keyword>